<gene>
    <name evidence="1" type="ORF">DPEC_G00214120</name>
</gene>
<dbReference type="Proteomes" id="UP001157502">
    <property type="component" value="Chromosome 18"/>
</dbReference>
<evidence type="ECO:0000313" key="1">
    <source>
        <dbReference type="EMBL" id="KAJ7997630.1"/>
    </source>
</evidence>
<organism evidence="1 2">
    <name type="scientific">Dallia pectoralis</name>
    <name type="common">Alaska blackfish</name>
    <dbReference type="NCBI Taxonomy" id="75939"/>
    <lineage>
        <taxon>Eukaryota</taxon>
        <taxon>Metazoa</taxon>
        <taxon>Chordata</taxon>
        <taxon>Craniata</taxon>
        <taxon>Vertebrata</taxon>
        <taxon>Euteleostomi</taxon>
        <taxon>Actinopterygii</taxon>
        <taxon>Neopterygii</taxon>
        <taxon>Teleostei</taxon>
        <taxon>Protacanthopterygii</taxon>
        <taxon>Esociformes</taxon>
        <taxon>Umbridae</taxon>
        <taxon>Dallia</taxon>
    </lineage>
</organism>
<comment type="caution">
    <text evidence="1">The sequence shown here is derived from an EMBL/GenBank/DDBJ whole genome shotgun (WGS) entry which is preliminary data.</text>
</comment>
<sequence length="1675" mass="183819">MMNTGALWTSLILYLFLESSQAQCNLCTNDNVQVTTSSINNHQPLLLHLIGQVFPGTQYTVQIVALAQDNLTTGDPRTVVVYTRPSVVSNLTAASTTHSVTLSWSPPLGNFSFYKVDWANISRSQNVTAQNATISDLTAGVCYNFTITVVTLDNITTGDGKTLTACTYPNRPVSIRLTVQTTTQLDVNWTLSGGNVDYYSVSIANPALSGTPIQTTQNTTNTTASFTSLLPGIVYNVTVTAVAGPFNNTSATSQLATVPTPPDYLNITGRTTSTIFVQWTVPSQMTNAPDISYNVSYWAMVTGASNLSSNTSGLSYNLTSLLSGTNYSITVNTVGPQGLGSTAVSTSAYTFPMSVLNLTATPLSPHSMDLQWAPPVDVKSYYTYRIQYSNVSGSNVQITVNTTTTRVCCLQPGTGTNFSVSTVASVGTESTPVFIFSYTKPKVVSNLTVVDSNTTAIRLVWSRQDDYKPTYSYLVTASNNGSLVWNYSTTGENYTFTSLQPGYSYNLSVVTVNQGVQSEPVSIVSDTKPGVVTNIVTVATTTNMTVWWSPALGAVDSYNVTIYDRSGALIQTQGYVQTSVVFQNLNPGTLYVVRVDSITGSLTSTGQNVSNATYPNPPGPILVEYRNLSAINISWALPMGMNQVQYQFSVSTLDRSNQTGSSWFLLDNLQSGTPYNITVKTVGALGYLSTEVTKQTYTRAYPVTGLSASTLNTTAVNLTWTRPIDYKSGYTYRVLIQGCVDPPRNQTSAVELVVISQLTQGTNCTFNVVVLAVDGTEGGAVSLSQYTKPERVSPSISNDGSNSSVTVFWSAPPGNVEIYVVTLNDSNYNIRTEYLNSKYNQTYLNQPFLNLSAGRLYTAQVTTVSGPFNTTSDPVTNATYPNPPGDIEIVSVTTTTIGLRWAAAPLMSNASFSYTVKYRSTLLNIQKNITTNTSNTVRNLTSGTTYNISVASLGPLGLQSKEVWRNLITTRPESVKSLTLQAFERSVDLTWDFPAGYQTSYKFMVNWTTNSCVIMINTTSIPGLDPGSQYNFSVTTQTADGTQGEPVYVSGCTTASSVSNLMCSSPDGSASGKLDLTWLKPAGQSQRFWIGVSESQLPLQGPVQNYTATGNCTSTCGNTVSGLKYYTDYLLSIRTMSCGKPSTIQNQTCKSGIGAPPVPSNIGTILNITKTTNTTSLSIQLNSSILNQINGPIQLCAVLVTSNFTGVNESNSGQYLLKTYNDWITGATPVYLATVTNTSSFTRAQTFEMIVGNRISWNNYTNGELITNNVYRFAVVLFTKPVLANGLLDTSSLYSLIWSSQSFEILSPTVLTAFAVWVAIGIVFLFIIIIITTVCIIYFRRHTRKQTTDIPIQTMRSIAVRVEDYEAYYKKQRADSNCGFAGEYEDLKPVGTAQARTSALALENKPKNRYNNVLPYDSSRVKLSIHGNLFDDYINCNYIPGYNSRKEFIAAQGPLPCTVNEFWRMIWEKNVQTLVMLTRCNEQGRVKCEKYWPSDTKYFENITVTTTSDIPLEDWTIREFEIKNVKTAETRCVRHFHFTAWPDHGVPETTELLINFRHLVREHMDQYSRHSPTVVHCSAGVGRTGTFIAIDRLIFQIERESMVDVYGIIHDQRMHRPLMVQTEDQYVFLNQCAMDIIRSRTGTNVDLIYQNTTAFCIYENIEPKNKRTKNGYGNP</sequence>
<accession>A0ACC2G256</accession>
<keyword evidence="2" id="KW-1185">Reference proteome</keyword>
<proteinExistence type="predicted"/>
<reference evidence="1" key="1">
    <citation type="submission" date="2021-05" db="EMBL/GenBank/DDBJ databases">
        <authorList>
            <person name="Pan Q."/>
            <person name="Jouanno E."/>
            <person name="Zahm M."/>
            <person name="Klopp C."/>
            <person name="Cabau C."/>
            <person name="Louis A."/>
            <person name="Berthelot C."/>
            <person name="Parey E."/>
            <person name="Roest Crollius H."/>
            <person name="Montfort J."/>
            <person name="Robinson-Rechavi M."/>
            <person name="Bouchez O."/>
            <person name="Lampietro C."/>
            <person name="Lopez Roques C."/>
            <person name="Donnadieu C."/>
            <person name="Postlethwait J."/>
            <person name="Bobe J."/>
            <person name="Dillon D."/>
            <person name="Chandos A."/>
            <person name="von Hippel F."/>
            <person name="Guiguen Y."/>
        </authorList>
    </citation>
    <scope>NUCLEOTIDE SEQUENCE</scope>
    <source>
        <strain evidence="1">YG-Jan2019</strain>
    </source>
</reference>
<evidence type="ECO:0000313" key="2">
    <source>
        <dbReference type="Proteomes" id="UP001157502"/>
    </source>
</evidence>
<dbReference type="EMBL" id="CM055745">
    <property type="protein sequence ID" value="KAJ7997630.1"/>
    <property type="molecule type" value="Genomic_DNA"/>
</dbReference>
<name>A0ACC2G256_DALPE</name>
<protein>
    <submittedName>
        <fullName evidence="1">Uncharacterized protein</fullName>
    </submittedName>
</protein>